<dbReference type="GO" id="GO:0003700">
    <property type="term" value="F:DNA-binding transcription factor activity"/>
    <property type="evidence" value="ECO:0007669"/>
    <property type="project" value="InterPro"/>
</dbReference>
<dbReference type="InterPro" id="IPR001845">
    <property type="entry name" value="HTH_ArsR_DNA-bd_dom"/>
</dbReference>
<dbReference type="InterPro" id="IPR036390">
    <property type="entry name" value="WH_DNA-bd_sf"/>
</dbReference>
<dbReference type="SUPFAM" id="SSF46785">
    <property type="entry name" value="Winged helix' DNA-binding domain"/>
    <property type="match status" value="1"/>
</dbReference>
<reference evidence="2" key="1">
    <citation type="submission" date="2020-08" db="EMBL/GenBank/DDBJ databases">
        <title>Whole genome shotgun sequence of Polymorphospora rubra NBRC 101157.</title>
        <authorList>
            <person name="Komaki H."/>
            <person name="Tamura T."/>
        </authorList>
    </citation>
    <scope>NUCLEOTIDE SEQUENCE</scope>
    <source>
        <strain evidence="2">NBRC 101157</strain>
    </source>
</reference>
<evidence type="ECO:0000259" key="1">
    <source>
        <dbReference type="SMART" id="SM00418"/>
    </source>
</evidence>
<dbReference type="Pfam" id="PF12840">
    <property type="entry name" value="HTH_20"/>
    <property type="match status" value="1"/>
</dbReference>
<dbReference type="Gene3D" id="1.10.10.10">
    <property type="entry name" value="Winged helix-like DNA-binding domain superfamily/Winged helix DNA-binding domain"/>
    <property type="match status" value="1"/>
</dbReference>
<proteinExistence type="predicted"/>
<gene>
    <name evidence="2" type="ORF">Prubr_05420</name>
</gene>
<feature type="domain" description="HTH arsR-type" evidence="1">
    <location>
        <begin position="28"/>
        <end position="111"/>
    </location>
</feature>
<dbReference type="RefSeq" id="WP_212821232.1">
    <property type="nucleotide sequence ID" value="NZ_AP023359.1"/>
</dbReference>
<dbReference type="CDD" id="cd00090">
    <property type="entry name" value="HTH_ARSR"/>
    <property type="match status" value="1"/>
</dbReference>
<dbReference type="EMBL" id="AP023359">
    <property type="protein sequence ID" value="BCJ63521.1"/>
    <property type="molecule type" value="Genomic_DNA"/>
</dbReference>
<dbReference type="InterPro" id="IPR011991">
    <property type="entry name" value="ArsR-like_HTH"/>
</dbReference>
<name>A0A810MR27_9ACTN</name>
<dbReference type="SMART" id="SM00418">
    <property type="entry name" value="HTH_ARSR"/>
    <property type="match status" value="1"/>
</dbReference>
<dbReference type="KEGG" id="pry:Prubr_05420"/>
<sequence>MTLRVDVANIPSMSLESDPNRRIIDDPLAMRALAHPLRLKLCALVGREGSITAAEAARQLGVSQALASHHLRQLAKYGFVEPAEAVDNRERPWRVTATSYSVDHGGPSAAAEETWESIDLMERFLVDRVAAQLTDWQQRRGDQDPRWRDNTGVSQNLVYLTVEEAAELRQRWEKLITPLVQRRRLGDAASRPSDAVPVDVTLVVVPVPATPSGG</sequence>
<dbReference type="InterPro" id="IPR036388">
    <property type="entry name" value="WH-like_DNA-bd_sf"/>
</dbReference>
<evidence type="ECO:0000313" key="3">
    <source>
        <dbReference type="Proteomes" id="UP000680866"/>
    </source>
</evidence>
<dbReference type="AlphaFoldDB" id="A0A810MR27"/>
<organism evidence="2 3">
    <name type="scientific">Polymorphospora rubra</name>
    <dbReference type="NCBI Taxonomy" id="338584"/>
    <lineage>
        <taxon>Bacteria</taxon>
        <taxon>Bacillati</taxon>
        <taxon>Actinomycetota</taxon>
        <taxon>Actinomycetes</taxon>
        <taxon>Micromonosporales</taxon>
        <taxon>Micromonosporaceae</taxon>
        <taxon>Polymorphospora</taxon>
    </lineage>
</organism>
<accession>A0A810MR27</accession>
<protein>
    <submittedName>
        <fullName evidence="2">Transcriptional regulator</fullName>
    </submittedName>
</protein>
<keyword evidence="3" id="KW-1185">Reference proteome</keyword>
<dbReference type="Proteomes" id="UP000680866">
    <property type="component" value="Chromosome"/>
</dbReference>
<evidence type="ECO:0000313" key="2">
    <source>
        <dbReference type="EMBL" id="BCJ63521.1"/>
    </source>
</evidence>